<evidence type="ECO:0000313" key="1">
    <source>
        <dbReference type="EMBL" id="OGG08723.1"/>
    </source>
</evidence>
<gene>
    <name evidence="1" type="ORF">A2154_01330</name>
</gene>
<dbReference type="AlphaFoldDB" id="A0A1F5Z8M7"/>
<sequence>MPKKPDIEQPEYRQVDATVAYRQQVESYVWQNYPLIESSDSRPAQAFSASEIGYGSFYVGYNYRESLAEWILDHSLRRAADPADIVYCIHGAQDHATFNEAVRDLREALRVGHIRVEYQNHRELISQTNQKGLNVNTEISYDRIVLVGPEKDRNTFIPAPYQCGGELLKLKNRISDRNFRKRLVEINFKYGVPFGILVSLYSGQEVDDIFSIYSAEVRRKLRDIVGSRAKIPSVNEQTDFAQILLLKKRLQLEVGNTIIFNPSPDIYKASVTDILLPWLVGHSKFMQEVKKFTQSIDKATPYAVIRSLTEVAQRAAPPEFVEPVRTRYINEHFNDFASTEVITAYLQVTKAQELRPVYFDRSGKLI</sequence>
<dbReference type="Proteomes" id="UP000176854">
    <property type="component" value="Unassembled WGS sequence"/>
</dbReference>
<reference evidence="1 2" key="1">
    <citation type="journal article" date="2016" name="Nat. Commun.">
        <title>Thousands of microbial genomes shed light on interconnected biogeochemical processes in an aquifer system.</title>
        <authorList>
            <person name="Anantharaman K."/>
            <person name="Brown C.T."/>
            <person name="Hug L.A."/>
            <person name="Sharon I."/>
            <person name="Castelle C.J."/>
            <person name="Probst A.J."/>
            <person name="Thomas B.C."/>
            <person name="Singh A."/>
            <person name="Wilkins M.J."/>
            <person name="Karaoz U."/>
            <person name="Brodie E.L."/>
            <person name="Williams K.H."/>
            <person name="Hubbard S.S."/>
            <person name="Banfield J.F."/>
        </authorList>
    </citation>
    <scope>NUCLEOTIDE SEQUENCE [LARGE SCALE GENOMIC DNA]</scope>
</reference>
<dbReference type="EMBL" id="MFJC01000050">
    <property type="protein sequence ID" value="OGG08723.1"/>
    <property type="molecule type" value="Genomic_DNA"/>
</dbReference>
<protein>
    <submittedName>
        <fullName evidence="1">Uncharacterized protein</fullName>
    </submittedName>
</protein>
<comment type="caution">
    <text evidence="1">The sequence shown here is derived from an EMBL/GenBank/DDBJ whole genome shotgun (WGS) entry which is preliminary data.</text>
</comment>
<evidence type="ECO:0000313" key="2">
    <source>
        <dbReference type="Proteomes" id="UP000176854"/>
    </source>
</evidence>
<proteinExistence type="predicted"/>
<accession>A0A1F5Z8M7</accession>
<name>A0A1F5Z8M7_9BACT</name>
<organism evidence="1 2">
    <name type="scientific">Candidatus Gottesmanbacteria bacterium RBG_16_43_7</name>
    <dbReference type="NCBI Taxonomy" id="1798373"/>
    <lineage>
        <taxon>Bacteria</taxon>
        <taxon>Candidatus Gottesmaniibacteriota</taxon>
    </lineage>
</organism>